<reference evidence="4" key="1">
    <citation type="submission" date="2014-06" db="EMBL/GenBank/DDBJ databases">
        <authorList>
            <person name="Berkman P.J."/>
        </authorList>
    </citation>
    <scope>NUCLEOTIDE SEQUENCE [LARGE SCALE GENOMIC DNA]</scope>
</reference>
<evidence type="ECO:0000256" key="2">
    <source>
        <dbReference type="SAM" id="Phobius"/>
    </source>
</evidence>
<dbReference type="STRING" id="49012.A0A0F7RWL9"/>
<evidence type="ECO:0000256" key="1">
    <source>
        <dbReference type="SAM" id="MobiDB-lite"/>
    </source>
</evidence>
<dbReference type="Proteomes" id="UP000242770">
    <property type="component" value="Unassembled WGS sequence"/>
</dbReference>
<feature type="transmembrane region" description="Helical" evidence="2">
    <location>
        <begin position="97"/>
        <end position="120"/>
    </location>
</feature>
<feature type="region of interest" description="Disordered" evidence="1">
    <location>
        <begin position="206"/>
        <end position="246"/>
    </location>
</feature>
<keyword evidence="2" id="KW-0472">Membrane</keyword>
<accession>A0A0F7RWL9</accession>
<dbReference type="AlphaFoldDB" id="A0A0F7RWL9"/>
<protein>
    <submittedName>
        <fullName evidence="3">Uncharacterized protein</fullName>
    </submittedName>
</protein>
<feature type="transmembrane region" description="Helical" evidence="2">
    <location>
        <begin position="163"/>
        <end position="188"/>
    </location>
</feature>
<dbReference type="EMBL" id="CCFA01003047">
    <property type="protein sequence ID" value="CDS00805.1"/>
    <property type="molecule type" value="Genomic_DNA"/>
</dbReference>
<keyword evidence="4" id="KW-1185">Reference proteome</keyword>
<name>A0A0F7RWL9_9BASI</name>
<proteinExistence type="predicted"/>
<organism evidence="3 4">
    <name type="scientific">Sporisorium scitamineum</name>
    <dbReference type="NCBI Taxonomy" id="49012"/>
    <lineage>
        <taxon>Eukaryota</taxon>
        <taxon>Fungi</taxon>
        <taxon>Dikarya</taxon>
        <taxon>Basidiomycota</taxon>
        <taxon>Ustilaginomycotina</taxon>
        <taxon>Ustilaginomycetes</taxon>
        <taxon>Ustilaginales</taxon>
        <taxon>Ustilaginaceae</taxon>
        <taxon>Sporisorium</taxon>
    </lineage>
</organism>
<sequence>MEDYGQTKAGRGGRGVEFCCLSYPLVKAGAYLIPLEFAFVSGCIIVLSTTTPTIVAAVDTLPRIYSIALLILAIITLTWQVIGLITVRIEMSSIYRLYIRINTLLVLITTVVAAIGTVVIATKHKQSQEVCPRIYGNPPLNSSTGVWFDALDAFAPGKQICNYFMWAQVGAMGGLVAILFLTQTYFCYCQRAYGQKQRSALENLESYHKETEDGDTSSDALSPMSRSSTFHSSLNHAGSFPNTYRA</sequence>
<evidence type="ECO:0000313" key="4">
    <source>
        <dbReference type="Proteomes" id="UP000242770"/>
    </source>
</evidence>
<keyword evidence="2" id="KW-0812">Transmembrane</keyword>
<feature type="transmembrane region" description="Helical" evidence="2">
    <location>
        <begin position="64"/>
        <end position="85"/>
    </location>
</feature>
<feature type="compositionally biased region" description="Polar residues" evidence="1">
    <location>
        <begin position="217"/>
        <end position="246"/>
    </location>
</feature>
<evidence type="ECO:0000313" key="3">
    <source>
        <dbReference type="EMBL" id="CDS00805.1"/>
    </source>
</evidence>
<gene>
    <name evidence="3" type="primary">SSCI51410.1</name>
</gene>
<feature type="transmembrane region" description="Helical" evidence="2">
    <location>
        <begin position="37"/>
        <end position="58"/>
    </location>
</feature>
<keyword evidence="2" id="KW-1133">Transmembrane helix</keyword>